<reference evidence="1 2" key="1">
    <citation type="journal article" date="2012" name="J. Bacteriol.">
        <title>Complete genome sequence of strain 1860, a crenarchaeon of the genus pyrobaculum able to grow with various electron acceptors.</title>
        <authorList>
            <person name="Mardanov A.V."/>
            <person name="Gumerov V.M."/>
            <person name="Slobodkina G.B."/>
            <person name="Beletsky A.V."/>
            <person name="Bonch-Osmolovskaya E.A."/>
            <person name="Ravin N.V."/>
            <person name="Skryabin K.G."/>
        </authorList>
    </citation>
    <scope>NUCLEOTIDE SEQUENCE [LARGE SCALE GENOMIC DNA]</scope>
    <source>
        <strain evidence="1 2">1860</strain>
    </source>
</reference>
<organism evidence="1 2">
    <name type="scientific">Pyrobaculum ferrireducens</name>
    <dbReference type="NCBI Taxonomy" id="1104324"/>
    <lineage>
        <taxon>Archaea</taxon>
        <taxon>Thermoproteota</taxon>
        <taxon>Thermoprotei</taxon>
        <taxon>Thermoproteales</taxon>
        <taxon>Thermoproteaceae</taxon>
        <taxon>Pyrobaculum</taxon>
    </lineage>
</organism>
<keyword evidence="2" id="KW-1185">Reference proteome</keyword>
<proteinExistence type="predicted"/>
<evidence type="ECO:0000313" key="2">
    <source>
        <dbReference type="Proteomes" id="UP000005867"/>
    </source>
</evidence>
<dbReference type="Proteomes" id="UP000005867">
    <property type="component" value="Chromosome"/>
</dbReference>
<dbReference type="KEGG" id="pyr:P186_0158"/>
<gene>
    <name evidence="1" type="ORF">P186_0158</name>
</gene>
<dbReference type="EMBL" id="CP003098">
    <property type="protein sequence ID" value="AET31619.1"/>
    <property type="molecule type" value="Genomic_DNA"/>
</dbReference>
<dbReference type="AlphaFoldDB" id="G7VEJ5"/>
<protein>
    <submittedName>
        <fullName evidence="1">Uncharacterized protein</fullName>
    </submittedName>
</protein>
<sequence>MGELWRCASWVLGGWVHDAWNAVYADFYEGWATRGASSRGVERVSRLVEELADRVLEWAGGGLLRLRVKTVGWMPLF</sequence>
<accession>G7VEJ5</accession>
<evidence type="ECO:0000313" key="1">
    <source>
        <dbReference type="EMBL" id="AET31619.1"/>
    </source>
</evidence>
<dbReference type="HOGENOM" id="CLU_2629872_0_0_2"/>
<dbReference type="eggNOG" id="arCOG03722">
    <property type="taxonomic scope" value="Archaea"/>
</dbReference>
<name>G7VEJ5_9CREN</name>
<dbReference type="BioCyc" id="PSP1104324:GJSN-151-MONOMER"/>